<feature type="domain" description="BioF2-like acetyltransferase" evidence="1">
    <location>
        <begin position="208"/>
        <end position="323"/>
    </location>
</feature>
<protein>
    <submittedName>
        <fullName evidence="2">GNAT family N-acetyltransferase</fullName>
        <ecNumber evidence="2">2.3.1.-</ecNumber>
    </submittedName>
</protein>
<keyword evidence="3" id="KW-1185">Reference proteome</keyword>
<sequence length="382" mass="44023">MSVKLYDMADADRMEWPDTEDARYTRSYWLPMLRFGSGNFIGNVSTRCLLAKVNKMLLPVTVNEAEYDNSYVCSPYTHYVTYTLQELALLRNPGLETVLRGVIRSMGYWLRQGRINQAVHINNWLLSTNLYPKWQEGAVSELTACLREAFPEHALVFRSVNPATDPDWYEALLREGYKMVGSRQVYLLNTVQPETLPSKARWLMKRDGKLLAQSGYEVVGPEGLTSDDVPRMLELYNALYLQKYSLCNPQFSERFFETALREGTLRLMVLRNEGRIDAVLGYYRRNGIMTTPIFGYDTSLPADTGLYRMLSVVLVREAERQGLLLNESSGAAGFKRCRGALPQIEYTAVYDKHLPAYRRRRWTVLAEITRRVGIPMMQKRKL</sequence>
<keyword evidence="2" id="KW-0808">Transferase</keyword>
<evidence type="ECO:0000313" key="2">
    <source>
        <dbReference type="EMBL" id="MFD0871918.1"/>
    </source>
</evidence>
<accession>A0ABW3DFD3</accession>
<evidence type="ECO:0000313" key="3">
    <source>
        <dbReference type="Proteomes" id="UP001597120"/>
    </source>
</evidence>
<evidence type="ECO:0000259" key="1">
    <source>
        <dbReference type="Pfam" id="PF13480"/>
    </source>
</evidence>
<dbReference type="EMBL" id="JBHTIU010000094">
    <property type="protein sequence ID" value="MFD0871918.1"/>
    <property type="molecule type" value="Genomic_DNA"/>
</dbReference>
<reference evidence="3" key="1">
    <citation type="journal article" date="2019" name="Int. J. Syst. Evol. Microbiol.">
        <title>The Global Catalogue of Microorganisms (GCM) 10K type strain sequencing project: providing services to taxonomists for standard genome sequencing and annotation.</title>
        <authorList>
            <consortium name="The Broad Institute Genomics Platform"/>
            <consortium name="The Broad Institute Genome Sequencing Center for Infectious Disease"/>
            <person name="Wu L."/>
            <person name="Ma J."/>
        </authorList>
    </citation>
    <scope>NUCLEOTIDE SEQUENCE [LARGE SCALE GENOMIC DNA]</scope>
    <source>
        <strain evidence="3">CCUG 57263</strain>
    </source>
</reference>
<dbReference type="Pfam" id="PF13480">
    <property type="entry name" value="Acetyltransf_6"/>
    <property type="match status" value="1"/>
</dbReference>
<comment type="caution">
    <text evidence="2">The sequence shown here is derived from an EMBL/GenBank/DDBJ whole genome shotgun (WGS) entry which is preliminary data.</text>
</comment>
<dbReference type="GO" id="GO:0016746">
    <property type="term" value="F:acyltransferase activity"/>
    <property type="evidence" value="ECO:0007669"/>
    <property type="project" value="UniProtKB-KW"/>
</dbReference>
<gene>
    <name evidence="2" type="ORF">ACFQ03_22575</name>
</gene>
<dbReference type="SUPFAM" id="SSF55729">
    <property type="entry name" value="Acyl-CoA N-acyltransferases (Nat)"/>
    <property type="match status" value="1"/>
</dbReference>
<dbReference type="InterPro" id="IPR016181">
    <property type="entry name" value="Acyl_CoA_acyltransferase"/>
</dbReference>
<name>A0ABW3DFD3_9BACL</name>
<proteinExistence type="predicted"/>
<keyword evidence="2" id="KW-0012">Acyltransferase</keyword>
<dbReference type="Proteomes" id="UP001597120">
    <property type="component" value="Unassembled WGS sequence"/>
</dbReference>
<dbReference type="EC" id="2.3.1.-" evidence="2"/>
<dbReference type="RefSeq" id="WP_379291141.1">
    <property type="nucleotide sequence ID" value="NZ_JBHTIU010000094.1"/>
</dbReference>
<organism evidence="2 3">
    <name type="scientific">Paenibacillus residui</name>
    <dbReference type="NCBI Taxonomy" id="629724"/>
    <lineage>
        <taxon>Bacteria</taxon>
        <taxon>Bacillati</taxon>
        <taxon>Bacillota</taxon>
        <taxon>Bacilli</taxon>
        <taxon>Bacillales</taxon>
        <taxon>Paenibacillaceae</taxon>
        <taxon>Paenibacillus</taxon>
    </lineage>
</organism>
<dbReference type="InterPro" id="IPR038740">
    <property type="entry name" value="BioF2-like_GNAT_dom"/>
</dbReference>